<gene>
    <name evidence="2" type="ORF">SPARVUS_LOCUS13753755</name>
</gene>
<keyword evidence="3" id="KW-1185">Reference proteome</keyword>
<dbReference type="Proteomes" id="UP001162483">
    <property type="component" value="Unassembled WGS sequence"/>
</dbReference>
<evidence type="ECO:0000313" key="3">
    <source>
        <dbReference type="Proteomes" id="UP001162483"/>
    </source>
</evidence>
<accession>A0ABN9GFT9</accession>
<feature type="region of interest" description="Disordered" evidence="1">
    <location>
        <begin position="1"/>
        <end position="73"/>
    </location>
</feature>
<reference evidence="2" key="1">
    <citation type="submission" date="2023-05" db="EMBL/GenBank/DDBJ databases">
        <authorList>
            <person name="Stuckert A."/>
        </authorList>
    </citation>
    <scope>NUCLEOTIDE SEQUENCE</scope>
</reference>
<evidence type="ECO:0000256" key="1">
    <source>
        <dbReference type="SAM" id="MobiDB-lite"/>
    </source>
</evidence>
<feature type="compositionally biased region" description="Basic and acidic residues" evidence="1">
    <location>
        <begin position="37"/>
        <end position="62"/>
    </location>
</feature>
<sequence>MMPRIVSVQSLKEMEKARVSREPPTGKTYQRAFPGHAGEEEKPQAFRTRRDGGSQEGIRDGHLASSRNITEKKRTRYTSGIPLFCLHRGNFPYHLTGRKSSKHLCNDKL</sequence>
<proteinExistence type="predicted"/>
<feature type="compositionally biased region" description="Basic and acidic residues" evidence="1">
    <location>
        <begin position="12"/>
        <end position="21"/>
    </location>
</feature>
<feature type="non-terminal residue" evidence="2">
    <location>
        <position position="109"/>
    </location>
</feature>
<protein>
    <submittedName>
        <fullName evidence="2">Uncharacterized protein</fullName>
    </submittedName>
</protein>
<name>A0ABN9GFT9_9NEOB</name>
<organism evidence="2 3">
    <name type="scientific">Staurois parvus</name>
    <dbReference type="NCBI Taxonomy" id="386267"/>
    <lineage>
        <taxon>Eukaryota</taxon>
        <taxon>Metazoa</taxon>
        <taxon>Chordata</taxon>
        <taxon>Craniata</taxon>
        <taxon>Vertebrata</taxon>
        <taxon>Euteleostomi</taxon>
        <taxon>Amphibia</taxon>
        <taxon>Batrachia</taxon>
        <taxon>Anura</taxon>
        <taxon>Neobatrachia</taxon>
        <taxon>Ranoidea</taxon>
        <taxon>Ranidae</taxon>
        <taxon>Staurois</taxon>
    </lineage>
</organism>
<evidence type="ECO:0000313" key="2">
    <source>
        <dbReference type="EMBL" id="CAI9606378.1"/>
    </source>
</evidence>
<comment type="caution">
    <text evidence="2">The sequence shown here is derived from an EMBL/GenBank/DDBJ whole genome shotgun (WGS) entry which is preliminary data.</text>
</comment>
<dbReference type="EMBL" id="CATNWA010018267">
    <property type="protein sequence ID" value="CAI9606378.1"/>
    <property type="molecule type" value="Genomic_DNA"/>
</dbReference>